<dbReference type="Proteomes" id="UP001408356">
    <property type="component" value="Unassembled WGS sequence"/>
</dbReference>
<comment type="caution">
    <text evidence="2">The sequence shown here is derived from an EMBL/GenBank/DDBJ whole genome shotgun (WGS) entry which is preliminary data.</text>
</comment>
<proteinExistence type="predicted"/>
<accession>A0ABR2VGL9</accession>
<dbReference type="GO" id="GO:0034220">
    <property type="term" value="P:monoatomic ion transmembrane transport"/>
    <property type="evidence" value="ECO:0007669"/>
    <property type="project" value="UniProtKB-KW"/>
</dbReference>
<sequence>MSETNISEASSAFSAFHLPPSHPQLISKIPKILPHERVFPIQIGSELFKLSGASLSSDAPSYFSQYFLCQIKRAEENGEDLCSAIRTLYIDRDPETFKDISLHLQGYHVTPRDGTHFVRLFADAQFYTLPKLMSQLYEESIFMSIGHREFHIPRDIFQGPGNSPNFFSLGFAIFFSSPDEIFPGLGREGLIRPPSIQPPAVPNRSADIFAELLHLLRGYPVQVRSEEHRASLLRDCRYFNFKGVEQRLIPHNISYNQARQRSEIVLRLEDILKSGISFVHDPTATPIYGSEAANQTTVSGWVNYARPYVDDVAYELILEIGGENSKIHLNIMRAEFFGQVKARVAKLFEVIAAKLNLPPTTQPLGLLMAKGGAGSQPPTPGNTALSEDLVRISIEPDAYIELDGRVYPTHTMESDDFPPVPFSANSSTMGNGMSGPDSPASSMGGLLGPSRKRRRLDVAPAGHIGGGGPAEEWVIKKGQWRLKIQGSQGGKSAVECVLVAVRLEAYSNEQTRNAQRGFLN</sequence>
<protein>
    <submittedName>
        <fullName evidence="2">Potassium channel tetramerization-type BTB domain-containing protein</fullName>
    </submittedName>
</protein>
<evidence type="ECO:0000256" key="1">
    <source>
        <dbReference type="SAM" id="MobiDB-lite"/>
    </source>
</evidence>
<feature type="region of interest" description="Disordered" evidence="1">
    <location>
        <begin position="426"/>
        <end position="450"/>
    </location>
</feature>
<evidence type="ECO:0000313" key="2">
    <source>
        <dbReference type="EMBL" id="KAK9426042.1"/>
    </source>
</evidence>
<dbReference type="InterPro" id="IPR011333">
    <property type="entry name" value="SKP1/BTB/POZ_sf"/>
</dbReference>
<dbReference type="PANTHER" id="PTHR31758:SF2">
    <property type="entry name" value="BTB_POZ DOMAIN-CONTAINING PROTEIN YLR108C"/>
    <property type="match status" value="1"/>
</dbReference>
<reference evidence="2 3" key="1">
    <citation type="journal article" date="2024" name="J. Plant Pathol.">
        <title>Sequence and assembly of the genome of Seiridium unicorne, isolate CBS 538.82, causal agent of cypress canker disease.</title>
        <authorList>
            <person name="Scali E."/>
            <person name="Rocca G.D."/>
            <person name="Danti R."/>
            <person name="Garbelotto M."/>
            <person name="Barberini S."/>
            <person name="Baroncelli R."/>
            <person name="Emiliani G."/>
        </authorList>
    </citation>
    <scope>NUCLEOTIDE SEQUENCE [LARGE SCALE GENOMIC DNA]</scope>
    <source>
        <strain evidence="2 3">BM-138-508</strain>
    </source>
</reference>
<gene>
    <name evidence="2" type="ORF">SUNI508_12666</name>
</gene>
<keyword evidence="2" id="KW-0407">Ion channel</keyword>
<organism evidence="2 3">
    <name type="scientific">Seiridium unicorne</name>
    <dbReference type="NCBI Taxonomy" id="138068"/>
    <lineage>
        <taxon>Eukaryota</taxon>
        <taxon>Fungi</taxon>
        <taxon>Dikarya</taxon>
        <taxon>Ascomycota</taxon>
        <taxon>Pezizomycotina</taxon>
        <taxon>Sordariomycetes</taxon>
        <taxon>Xylariomycetidae</taxon>
        <taxon>Amphisphaeriales</taxon>
        <taxon>Sporocadaceae</taxon>
        <taxon>Seiridium</taxon>
    </lineage>
</organism>
<evidence type="ECO:0000313" key="3">
    <source>
        <dbReference type="Proteomes" id="UP001408356"/>
    </source>
</evidence>
<dbReference type="PANTHER" id="PTHR31758">
    <property type="entry name" value="BTB/POZ DOMAIN-CONTAINING PROTEIN YLR108C"/>
    <property type="match status" value="1"/>
</dbReference>
<dbReference type="SUPFAM" id="SSF54695">
    <property type="entry name" value="POZ domain"/>
    <property type="match status" value="1"/>
</dbReference>
<name>A0ABR2VGL9_9PEZI</name>
<keyword evidence="3" id="KW-1185">Reference proteome</keyword>
<keyword evidence="2" id="KW-0406">Ion transport</keyword>
<dbReference type="Gene3D" id="3.30.710.10">
    <property type="entry name" value="Potassium Channel Kv1.1, Chain A"/>
    <property type="match status" value="1"/>
</dbReference>
<dbReference type="EMBL" id="JARVKF010000007">
    <property type="protein sequence ID" value="KAK9426042.1"/>
    <property type="molecule type" value="Genomic_DNA"/>
</dbReference>
<keyword evidence="2" id="KW-0813">Transport</keyword>